<feature type="domain" description="DUF6630" evidence="1">
    <location>
        <begin position="89"/>
        <end position="183"/>
    </location>
</feature>
<reference evidence="2" key="1">
    <citation type="submission" date="2022-01" db="EMBL/GenBank/DDBJ databases">
        <title>Pseudomonas sp. nov. isolated from Antarctic regolith.</title>
        <authorList>
            <person name="Novakova D."/>
            <person name="Sedlar K."/>
        </authorList>
    </citation>
    <scope>NUCLEOTIDE SEQUENCE</scope>
    <source>
        <strain evidence="2">P2647</strain>
    </source>
</reference>
<protein>
    <recommendedName>
        <fullName evidence="1">DUF6630 domain-containing protein</fullName>
    </recommendedName>
</protein>
<name>A0ABS9I903_9PSED</name>
<dbReference type="Pfam" id="PF20335">
    <property type="entry name" value="DUF6630"/>
    <property type="match status" value="1"/>
</dbReference>
<organism evidence="2 3">
    <name type="scientific">Pseudomonas petrae</name>
    <dbReference type="NCBI Taxonomy" id="2912190"/>
    <lineage>
        <taxon>Bacteria</taxon>
        <taxon>Pseudomonadati</taxon>
        <taxon>Pseudomonadota</taxon>
        <taxon>Gammaproteobacteria</taxon>
        <taxon>Pseudomonadales</taxon>
        <taxon>Pseudomonadaceae</taxon>
        <taxon>Pseudomonas</taxon>
    </lineage>
</organism>
<evidence type="ECO:0000313" key="3">
    <source>
        <dbReference type="Proteomes" id="UP001162905"/>
    </source>
</evidence>
<dbReference type="Proteomes" id="UP001162905">
    <property type="component" value="Unassembled WGS sequence"/>
</dbReference>
<keyword evidence="3" id="KW-1185">Reference proteome</keyword>
<proteinExistence type="predicted"/>
<gene>
    <name evidence="2" type="ORF">L4G47_18675</name>
</gene>
<evidence type="ECO:0000313" key="2">
    <source>
        <dbReference type="EMBL" id="MCF7544228.1"/>
    </source>
</evidence>
<comment type="caution">
    <text evidence="2">The sequence shown here is derived from an EMBL/GenBank/DDBJ whole genome shotgun (WGS) entry which is preliminary data.</text>
</comment>
<evidence type="ECO:0000259" key="1">
    <source>
        <dbReference type="Pfam" id="PF20335"/>
    </source>
</evidence>
<accession>A0ABS9I903</accession>
<dbReference type="InterPro" id="IPR046582">
    <property type="entry name" value="DUF6630"/>
</dbReference>
<dbReference type="EMBL" id="JAKJXH010000020">
    <property type="protein sequence ID" value="MCF7544228.1"/>
    <property type="molecule type" value="Genomic_DNA"/>
</dbReference>
<sequence>MGILHRLFGGRFHQPPPSEPPLSDAAIMRELHPFRAELKAFTQRLLVRMPDKERARLVRRVMRCYGLGEEPAVALTDGVIDQEKGQPLEHLALLAVDWKGHDGFEYLAPHLVTASGIGEPFVYRTDPATTLEEVIGNFDLWLIGHGKRYLHVNTGGDEYVGCIVDGDDVDNMIAMARKAGIKAALKAF</sequence>